<dbReference type="PRINTS" id="PR00051">
    <property type="entry name" value="DNAA"/>
</dbReference>
<dbReference type="SUPFAM" id="SSF52540">
    <property type="entry name" value="P-loop containing nucleoside triphosphate hydrolases"/>
    <property type="match status" value="1"/>
</dbReference>
<feature type="binding site" evidence="8">
    <location>
        <position position="162"/>
    </location>
    <ligand>
        <name>ATP</name>
        <dbReference type="ChEBI" id="CHEBI:30616"/>
    </ligand>
</feature>
<dbReference type="InterPro" id="IPR001957">
    <property type="entry name" value="Chromosome_initiator_DnaA"/>
</dbReference>
<evidence type="ECO:0000256" key="9">
    <source>
        <dbReference type="NCBIfam" id="TIGR00362"/>
    </source>
</evidence>
<dbReference type="Pfam" id="PF08299">
    <property type="entry name" value="Bac_DnaA_C"/>
    <property type="match status" value="1"/>
</dbReference>
<dbReference type="InterPro" id="IPR038454">
    <property type="entry name" value="DnaA_N_sf"/>
</dbReference>
<dbReference type="InterPro" id="IPR027417">
    <property type="entry name" value="P-loop_NTPase"/>
</dbReference>
<protein>
    <recommendedName>
        <fullName evidence="8 9">Chromosomal replication initiator protein DnaA</fullName>
    </recommendedName>
</protein>
<name>A0A1F6D184_9BACT</name>
<accession>A0A1F6D184</accession>
<comment type="caution">
    <text evidence="8">Lacks conserved residue(s) required for the propagation of feature annotation.</text>
</comment>
<reference evidence="14 15" key="1">
    <citation type="journal article" date="2016" name="Nat. Commun.">
        <title>Thousands of microbial genomes shed light on interconnected biogeochemical processes in an aquifer system.</title>
        <authorList>
            <person name="Anantharaman K."/>
            <person name="Brown C.T."/>
            <person name="Hug L.A."/>
            <person name="Sharon I."/>
            <person name="Castelle C.J."/>
            <person name="Probst A.J."/>
            <person name="Thomas B.C."/>
            <person name="Singh A."/>
            <person name="Wilkins M.J."/>
            <person name="Karaoz U."/>
            <person name="Brodie E.L."/>
            <person name="Williams K.H."/>
            <person name="Hubbard S.S."/>
            <person name="Banfield J.F."/>
        </authorList>
    </citation>
    <scope>NUCLEOTIDE SEQUENCE [LARGE SCALE GENOMIC DNA]</scope>
</reference>
<feature type="binding site" evidence="8">
    <location>
        <position position="166"/>
    </location>
    <ligand>
        <name>ATP</name>
        <dbReference type="ChEBI" id="CHEBI:30616"/>
    </ligand>
</feature>
<dbReference type="CDD" id="cd00009">
    <property type="entry name" value="AAA"/>
    <property type="match status" value="1"/>
</dbReference>
<comment type="subcellular location">
    <subcellularLocation>
        <location evidence="8">Cytoplasm</location>
    </subcellularLocation>
</comment>
<feature type="region of interest" description="Domain III, AAA+ region" evidence="8">
    <location>
        <begin position="118"/>
        <end position="334"/>
    </location>
</feature>
<feature type="binding site" evidence="8">
    <location>
        <position position="164"/>
    </location>
    <ligand>
        <name>ATP</name>
        <dbReference type="ChEBI" id="CHEBI:30616"/>
    </ligand>
</feature>
<dbReference type="Gene3D" id="3.40.50.300">
    <property type="entry name" value="P-loop containing nucleotide triphosphate hydrolases"/>
    <property type="match status" value="1"/>
</dbReference>
<evidence type="ECO:0000256" key="1">
    <source>
        <dbReference type="ARBA" id="ARBA00006583"/>
    </source>
</evidence>
<comment type="subunit">
    <text evidence="8">Oligomerizes as a right-handed, spiral filament on DNA at oriC.</text>
</comment>
<dbReference type="AlphaFoldDB" id="A0A1F6D184"/>
<dbReference type="InterPro" id="IPR013317">
    <property type="entry name" value="DnaA_dom"/>
</dbReference>
<dbReference type="GO" id="GO:0006275">
    <property type="term" value="P:regulation of DNA replication"/>
    <property type="evidence" value="ECO:0007669"/>
    <property type="project" value="UniProtKB-UniRule"/>
</dbReference>
<evidence type="ECO:0000256" key="8">
    <source>
        <dbReference type="HAMAP-Rule" id="MF_00377"/>
    </source>
</evidence>
<comment type="similarity">
    <text evidence="1 8 11">Belongs to the DnaA family.</text>
</comment>
<feature type="binding site" evidence="8">
    <location>
        <position position="165"/>
    </location>
    <ligand>
        <name>ATP</name>
        <dbReference type="ChEBI" id="CHEBI:30616"/>
    </ligand>
</feature>
<dbReference type="PANTHER" id="PTHR30050">
    <property type="entry name" value="CHROMOSOMAL REPLICATION INITIATOR PROTEIN DNAA"/>
    <property type="match status" value="1"/>
</dbReference>
<dbReference type="CDD" id="cd06571">
    <property type="entry name" value="Bac_DnaA_C"/>
    <property type="match status" value="1"/>
</dbReference>
<dbReference type="InterPro" id="IPR024633">
    <property type="entry name" value="DnaA_N_dom"/>
</dbReference>
<dbReference type="Gene3D" id="1.10.1750.10">
    <property type="match status" value="1"/>
</dbReference>
<evidence type="ECO:0000259" key="12">
    <source>
        <dbReference type="SMART" id="SM00382"/>
    </source>
</evidence>
<feature type="region of interest" description="Domain IV, binds dsDNA" evidence="8">
    <location>
        <begin position="335"/>
        <end position="451"/>
    </location>
</feature>
<evidence type="ECO:0000256" key="11">
    <source>
        <dbReference type="RuleBase" id="RU004227"/>
    </source>
</evidence>
<dbReference type="SUPFAM" id="SSF48295">
    <property type="entry name" value="TrpR-like"/>
    <property type="match status" value="1"/>
</dbReference>
<dbReference type="SMART" id="SM00760">
    <property type="entry name" value="Bac_DnaA_C"/>
    <property type="match status" value="1"/>
</dbReference>
<comment type="caution">
    <text evidence="14">The sequence shown here is derived from an EMBL/GenBank/DDBJ whole genome shotgun (WGS) entry which is preliminary data.</text>
</comment>
<evidence type="ECO:0000256" key="6">
    <source>
        <dbReference type="ARBA" id="ARBA00023121"/>
    </source>
</evidence>
<proteinExistence type="inferred from homology"/>
<comment type="function">
    <text evidence="8 10">Plays an essential role in the initiation and regulation of chromosomal replication. ATP-DnaA binds to the origin of replication (oriC) to initiate formation of the DNA replication initiation complex once per cell cycle. Binds the DnaA box (a 9 base pair repeat at the origin) and separates the double-stranded (ds)DNA. Forms a right-handed helical filament on oriC DNA; dsDNA binds to the exterior of the filament while single-stranded (ss)DNA is stabiized in the filament's interior. The ATP-DnaA-oriC complex binds and stabilizes one strand of the AT-rich DNA unwinding element (DUE), permitting loading of DNA polymerase. After initiation quickly degrades to an ADP-DnaA complex that is not apt for DNA replication. Binds acidic phospholipids.</text>
</comment>
<dbReference type="GO" id="GO:0008289">
    <property type="term" value="F:lipid binding"/>
    <property type="evidence" value="ECO:0007669"/>
    <property type="project" value="UniProtKB-KW"/>
</dbReference>
<evidence type="ECO:0000259" key="13">
    <source>
        <dbReference type="SMART" id="SM00760"/>
    </source>
</evidence>
<dbReference type="InterPro" id="IPR010921">
    <property type="entry name" value="Trp_repressor/repl_initiator"/>
</dbReference>
<comment type="domain">
    <text evidence="8">Domain I is involved in oligomerization and binding regulators, domain II is flexibile and of varying length in different bacteria, domain III forms the AAA+ region, while domain IV binds dsDNA.</text>
</comment>
<keyword evidence="3 8" id="KW-0235">DNA replication</keyword>
<evidence type="ECO:0000256" key="3">
    <source>
        <dbReference type="ARBA" id="ARBA00022705"/>
    </source>
</evidence>
<keyword evidence="5 8" id="KW-0067">ATP-binding</keyword>
<dbReference type="HAMAP" id="MF_00377">
    <property type="entry name" value="DnaA_bact"/>
    <property type="match status" value="1"/>
</dbReference>
<sequence>MDTKQLWENALVDIELSISKANFSTWFKNTSIQRKDGGVVYIAVPNQFVKDWLTTKYHKFILKTLRAFSAEVRSLEYIIAKDQRESRGRSHDGSLRSFTSSPSHELPLDDFYINKSDNLNPRYTFETFVVGPFNQLAHAAAHVITQKPGIVYNPLFIYGSTGHGKTHLIQAVGNQIKKTGAHKKIYYVTSERFAVDYLNSVQEGKANTFKEKYRQYDVLIMDDIQFLSDKEKTQEELFHLFNALYDNNKQIIFSSDKHPNYIPGLEDRLKSRFNAGMIADIPEPDHESRLAILKSKAYQNNFLIQDDLIEYVAREVQGNIRELEGVLNSIMFQTQIKGRVPNQTEIRGIIKNNSKPKKAVSAKEVIQKIAGFYEIEESSIYEKTRKKEIVKPRQLIMYILREDFGVSYPSIGEKLGGRDHTTVIHSCEKVKNDLKSDPVLTQELEQIRSLL</sequence>
<dbReference type="EMBL" id="MFLC01000010">
    <property type="protein sequence ID" value="OGG55198.1"/>
    <property type="molecule type" value="Genomic_DNA"/>
</dbReference>
<dbReference type="GO" id="GO:0005886">
    <property type="term" value="C:plasma membrane"/>
    <property type="evidence" value="ECO:0007669"/>
    <property type="project" value="TreeGrafter"/>
</dbReference>
<keyword evidence="7 8" id="KW-0238">DNA-binding</keyword>
<dbReference type="GO" id="GO:0005524">
    <property type="term" value="F:ATP binding"/>
    <property type="evidence" value="ECO:0007669"/>
    <property type="project" value="UniProtKB-UniRule"/>
</dbReference>
<dbReference type="Gene3D" id="3.30.300.180">
    <property type="match status" value="1"/>
</dbReference>
<dbReference type="GO" id="GO:0003688">
    <property type="term" value="F:DNA replication origin binding"/>
    <property type="evidence" value="ECO:0007669"/>
    <property type="project" value="UniProtKB-UniRule"/>
</dbReference>
<keyword evidence="4 8" id="KW-0547">Nucleotide-binding</keyword>
<dbReference type="PANTHER" id="PTHR30050:SF2">
    <property type="entry name" value="CHROMOSOMAL REPLICATION INITIATOR PROTEIN DNAA"/>
    <property type="match status" value="1"/>
</dbReference>
<dbReference type="Proteomes" id="UP000177659">
    <property type="component" value="Unassembled WGS sequence"/>
</dbReference>
<evidence type="ECO:0000256" key="4">
    <source>
        <dbReference type="ARBA" id="ARBA00022741"/>
    </source>
</evidence>
<dbReference type="InterPro" id="IPR013159">
    <property type="entry name" value="DnaA_C"/>
</dbReference>
<feature type="region of interest" description="Domain I, interacts with DnaA modulators" evidence="8">
    <location>
        <begin position="1"/>
        <end position="83"/>
    </location>
</feature>
<evidence type="ECO:0000313" key="14">
    <source>
        <dbReference type="EMBL" id="OGG55198.1"/>
    </source>
</evidence>
<feature type="domain" description="Chromosomal replication initiator DnaA C-terminal" evidence="13">
    <location>
        <begin position="361"/>
        <end position="430"/>
    </location>
</feature>
<keyword evidence="6 8" id="KW-0446">Lipid-binding</keyword>
<evidence type="ECO:0000256" key="5">
    <source>
        <dbReference type="ARBA" id="ARBA00022840"/>
    </source>
</evidence>
<dbReference type="InterPro" id="IPR020591">
    <property type="entry name" value="Chromosome_initiator_DnaA-like"/>
</dbReference>
<evidence type="ECO:0000256" key="7">
    <source>
        <dbReference type="ARBA" id="ARBA00023125"/>
    </source>
</evidence>
<dbReference type="SMART" id="SM00382">
    <property type="entry name" value="AAA"/>
    <property type="match status" value="1"/>
</dbReference>
<dbReference type="Gene3D" id="1.10.8.60">
    <property type="match status" value="1"/>
</dbReference>
<dbReference type="Pfam" id="PF11638">
    <property type="entry name" value="DnaA_N"/>
    <property type="match status" value="1"/>
</dbReference>
<evidence type="ECO:0000256" key="2">
    <source>
        <dbReference type="ARBA" id="ARBA00022490"/>
    </source>
</evidence>
<dbReference type="Pfam" id="PF00308">
    <property type="entry name" value="Bac_DnaA"/>
    <property type="match status" value="1"/>
</dbReference>
<dbReference type="GO" id="GO:0005737">
    <property type="term" value="C:cytoplasm"/>
    <property type="evidence" value="ECO:0007669"/>
    <property type="project" value="UniProtKB-SubCell"/>
</dbReference>
<dbReference type="PROSITE" id="PS01008">
    <property type="entry name" value="DNAA"/>
    <property type="match status" value="1"/>
</dbReference>
<dbReference type="FunFam" id="3.40.50.300:FF:000668">
    <property type="entry name" value="Chromosomal replication initiator protein DnaA"/>
    <property type="match status" value="1"/>
</dbReference>
<dbReference type="InterPro" id="IPR018312">
    <property type="entry name" value="Chromosome_initiator_DnaA_CS"/>
</dbReference>
<dbReference type="InterPro" id="IPR003593">
    <property type="entry name" value="AAA+_ATPase"/>
</dbReference>
<feature type="domain" description="AAA+ ATPase" evidence="12">
    <location>
        <begin position="151"/>
        <end position="283"/>
    </location>
</feature>
<dbReference type="NCBIfam" id="TIGR00362">
    <property type="entry name" value="DnaA"/>
    <property type="match status" value="1"/>
</dbReference>
<evidence type="ECO:0000256" key="10">
    <source>
        <dbReference type="RuleBase" id="RU000577"/>
    </source>
</evidence>
<dbReference type="GO" id="GO:0006270">
    <property type="term" value="P:DNA replication initiation"/>
    <property type="evidence" value="ECO:0007669"/>
    <property type="project" value="UniProtKB-UniRule"/>
</dbReference>
<keyword evidence="2 8" id="KW-0963">Cytoplasm</keyword>
<evidence type="ECO:0000313" key="15">
    <source>
        <dbReference type="Proteomes" id="UP000177659"/>
    </source>
</evidence>
<organism evidence="14 15">
    <name type="scientific">Candidatus Kaiserbacteria bacterium RIFCSPHIGHO2_02_FULL_49_11</name>
    <dbReference type="NCBI Taxonomy" id="1798489"/>
    <lineage>
        <taxon>Bacteria</taxon>
        <taxon>Candidatus Kaiseribacteriota</taxon>
    </lineage>
</organism>
<gene>
    <name evidence="8" type="primary">dnaA</name>
    <name evidence="14" type="ORF">A3D62_02685</name>
</gene>